<feature type="region of interest" description="Disordered" evidence="1">
    <location>
        <begin position="122"/>
        <end position="180"/>
    </location>
</feature>
<evidence type="ECO:0000313" key="2">
    <source>
        <dbReference type="EMBL" id="KAF2479637.1"/>
    </source>
</evidence>
<proteinExistence type="predicted"/>
<name>A0A6A6PK44_9PEZI</name>
<sequence length="180" mass="19839">MASTARSQDPDFNLQLQTCLHQLWGEIETINPEDSLPHKPNDWPALSWDLAYAKWQCLQLERLLSERPPPEARDRWLLQQQAALRAVLHRAVKSHGAPATPLPQAGVTPSGAIDHAVLGANDHRAHQQQPSHAPVPNERPLSPNRVPPTAGPSRGRANNGRLVHPRDGSCAQLRRNGAEP</sequence>
<evidence type="ECO:0000256" key="1">
    <source>
        <dbReference type="SAM" id="MobiDB-lite"/>
    </source>
</evidence>
<accession>A0A6A6PK44</accession>
<evidence type="ECO:0000313" key="3">
    <source>
        <dbReference type="Proteomes" id="UP000799767"/>
    </source>
</evidence>
<dbReference type="GeneID" id="54479165"/>
<gene>
    <name evidence="2" type="ORF">BDY17DRAFT_349155</name>
</gene>
<dbReference type="AlphaFoldDB" id="A0A6A6PK44"/>
<keyword evidence="3" id="KW-1185">Reference proteome</keyword>
<dbReference type="RefSeq" id="XP_033586207.1">
    <property type="nucleotide sequence ID" value="XM_033738163.1"/>
</dbReference>
<dbReference type="EMBL" id="MU001641">
    <property type="protein sequence ID" value="KAF2479637.1"/>
    <property type="molecule type" value="Genomic_DNA"/>
</dbReference>
<dbReference type="Proteomes" id="UP000799767">
    <property type="component" value="Unassembled WGS sequence"/>
</dbReference>
<protein>
    <submittedName>
        <fullName evidence="2">Uncharacterized protein</fullName>
    </submittedName>
</protein>
<organism evidence="2 3">
    <name type="scientific">Neohortaea acidophila</name>
    <dbReference type="NCBI Taxonomy" id="245834"/>
    <lineage>
        <taxon>Eukaryota</taxon>
        <taxon>Fungi</taxon>
        <taxon>Dikarya</taxon>
        <taxon>Ascomycota</taxon>
        <taxon>Pezizomycotina</taxon>
        <taxon>Dothideomycetes</taxon>
        <taxon>Dothideomycetidae</taxon>
        <taxon>Mycosphaerellales</taxon>
        <taxon>Teratosphaeriaceae</taxon>
        <taxon>Neohortaea</taxon>
    </lineage>
</organism>
<reference evidence="2" key="1">
    <citation type="journal article" date="2020" name="Stud. Mycol.">
        <title>101 Dothideomycetes genomes: a test case for predicting lifestyles and emergence of pathogens.</title>
        <authorList>
            <person name="Haridas S."/>
            <person name="Albert R."/>
            <person name="Binder M."/>
            <person name="Bloem J."/>
            <person name="Labutti K."/>
            <person name="Salamov A."/>
            <person name="Andreopoulos B."/>
            <person name="Baker S."/>
            <person name="Barry K."/>
            <person name="Bills G."/>
            <person name="Bluhm B."/>
            <person name="Cannon C."/>
            <person name="Castanera R."/>
            <person name="Culley D."/>
            <person name="Daum C."/>
            <person name="Ezra D."/>
            <person name="Gonzalez J."/>
            <person name="Henrissat B."/>
            <person name="Kuo A."/>
            <person name="Liang C."/>
            <person name="Lipzen A."/>
            <person name="Lutzoni F."/>
            <person name="Magnuson J."/>
            <person name="Mondo S."/>
            <person name="Nolan M."/>
            <person name="Ohm R."/>
            <person name="Pangilinan J."/>
            <person name="Park H.-J."/>
            <person name="Ramirez L."/>
            <person name="Alfaro M."/>
            <person name="Sun H."/>
            <person name="Tritt A."/>
            <person name="Yoshinaga Y."/>
            <person name="Zwiers L.-H."/>
            <person name="Turgeon B."/>
            <person name="Goodwin S."/>
            <person name="Spatafora J."/>
            <person name="Crous P."/>
            <person name="Grigoriev I."/>
        </authorList>
    </citation>
    <scope>NUCLEOTIDE SEQUENCE</scope>
    <source>
        <strain evidence="2">CBS 113389</strain>
    </source>
</reference>